<protein>
    <submittedName>
        <fullName evidence="2">Uncharacterized protein</fullName>
    </submittedName>
</protein>
<feature type="transmembrane region" description="Helical" evidence="1">
    <location>
        <begin position="74"/>
        <end position="93"/>
    </location>
</feature>
<keyword evidence="1" id="KW-1133">Transmembrane helix</keyword>
<evidence type="ECO:0000256" key="1">
    <source>
        <dbReference type="SAM" id="Phobius"/>
    </source>
</evidence>
<proteinExistence type="predicted"/>
<evidence type="ECO:0000313" key="3">
    <source>
        <dbReference type="Proteomes" id="UP000475862"/>
    </source>
</evidence>
<keyword evidence="1" id="KW-0812">Transmembrane</keyword>
<dbReference type="AlphaFoldDB" id="A0A6G0TCN2"/>
<evidence type="ECO:0000313" key="2">
    <source>
        <dbReference type="EMBL" id="KAE9530488.1"/>
    </source>
</evidence>
<reference evidence="2 3" key="1">
    <citation type="submission" date="2019-08" db="EMBL/GenBank/DDBJ databases">
        <title>The genome of the soybean aphid Biotype 1, its phylome, world population structure and adaptation to the North American continent.</title>
        <authorList>
            <person name="Giordano R."/>
            <person name="Donthu R.K."/>
            <person name="Hernandez A.G."/>
            <person name="Wright C.L."/>
            <person name="Zimin A.V."/>
        </authorList>
    </citation>
    <scope>NUCLEOTIDE SEQUENCE [LARGE SCALE GENOMIC DNA]</scope>
    <source>
        <tissue evidence="2">Whole aphids</tissue>
    </source>
</reference>
<keyword evidence="3" id="KW-1185">Reference proteome</keyword>
<sequence>MLIKSSTKHKETSRVKNVSQNNATLQHWLIQQNDFETQTQLTRIAQVIIVYFHNKTFYIKCRTSDSKKDNLKLYLIKFKISIIVTYILSYNFYKVYKLKFFFFFIESNNKLFTASLKYSNASSYVDVGISVPNSCADDIKDFFFSLLMFSSKLILYSALLKRHINHISDYKSTYGVKLTFGEHLTARRACRYPIVRVNDS</sequence>
<gene>
    <name evidence="2" type="ORF">AGLY_010950</name>
</gene>
<name>A0A6G0TCN2_APHGL</name>
<dbReference type="Proteomes" id="UP000475862">
    <property type="component" value="Unassembled WGS sequence"/>
</dbReference>
<dbReference type="EMBL" id="VYZN01000042">
    <property type="protein sequence ID" value="KAE9530488.1"/>
    <property type="molecule type" value="Genomic_DNA"/>
</dbReference>
<keyword evidence="1" id="KW-0472">Membrane</keyword>
<comment type="caution">
    <text evidence="2">The sequence shown here is derived from an EMBL/GenBank/DDBJ whole genome shotgun (WGS) entry which is preliminary data.</text>
</comment>
<accession>A0A6G0TCN2</accession>
<organism evidence="2 3">
    <name type="scientific">Aphis glycines</name>
    <name type="common">Soybean aphid</name>
    <dbReference type="NCBI Taxonomy" id="307491"/>
    <lineage>
        <taxon>Eukaryota</taxon>
        <taxon>Metazoa</taxon>
        <taxon>Ecdysozoa</taxon>
        <taxon>Arthropoda</taxon>
        <taxon>Hexapoda</taxon>
        <taxon>Insecta</taxon>
        <taxon>Pterygota</taxon>
        <taxon>Neoptera</taxon>
        <taxon>Paraneoptera</taxon>
        <taxon>Hemiptera</taxon>
        <taxon>Sternorrhyncha</taxon>
        <taxon>Aphidomorpha</taxon>
        <taxon>Aphidoidea</taxon>
        <taxon>Aphididae</taxon>
        <taxon>Aphidini</taxon>
        <taxon>Aphis</taxon>
        <taxon>Aphis</taxon>
    </lineage>
</organism>
<feature type="transmembrane region" description="Helical" evidence="1">
    <location>
        <begin position="142"/>
        <end position="160"/>
    </location>
</feature>